<evidence type="ECO:0000313" key="9">
    <source>
        <dbReference type="Proteomes" id="UP000703720"/>
    </source>
</evidence>
<dbReference type="InterPro" id="IPR017881">
    <property type="entry name" value="NirD"/>
</dbReference>
<dbReference type="Proteomes" id="UP000703720">
    <property type="component" value="Unassembled WGS sequence"/>
</dbReference>
<evidence type="ECO:0000256" key="1">
    <source>
        <dbReference type="ARBA" id="ARBA00022714"/>
    </source>
</evidence>
<keyword evidence="5" id="KW-0411">Iron-sulfur</keyword>
<dbReference type="SUPFAM" id="SSF50022">
    <property type="entry name" value="ISP domain"/>
    <property type="match status" value="1"/>
</dbReference>
<proteinExistence type="predicted"/>
<keyword evidence="6" id="KW-0534">Nitrate assimilation</keyword>
<dbReference type="CDD" id="cd03529">
    <property type="entry name" value="Rieske_NirD"/>
    <property type="match status" value="1"/>
</dbReference>
<dbReference type="PROSITE" id="PS51296">
    <property type="entry name" value="RIESKE"/>
    <property type="match status" value="1"/>
</dbReference>
<feature type="domain" description="Rieske" evidence="7">
    <location>
        <begin position="11"/>
        <end position="114"/>
    </location>
</feature>
<keyword evidence="9" id="KW-1185">Reference proteome</keyword>
<evidence type="ECO:0000313" key="8">
    <source>
        <dbReference type="EMBL" id="MBP2378813.1"/>
    </source>
</evidence>
<evidence type="ECO:0000259" key="7">
    <source>
        <dbReference type="PROSITE" id="PS51296"/>
    </source>
</evidence>
<organism evidence="8 9">
    <name type="scientific">Microbacterium phyllosphaerae</name>
    <dbReference type="NCBI Taxonomy" id="124798"/>
    <lineage>
        <taxon>Bacteria</taxon>
        <taxon>Bacillati</taxon>
        <taxon>Actinomycetota</taxon>
        <taxon>Actinomycetes</taxon>
        <taxon>Micrococcales</taxon>
        <taxon>Microbacteriaceae</taxon>
        <taxon>Microbacterium</taxon>
    </lineage>
</organism>
<name>A0ABS4WRP4_9MICO</name>
<evidence type="ECO:0000256" key="3">
    <source>
        <dbReference type="ARBA" id="ARBA00023002"/>
    </source>
</evidence>
<dbReference type="RefSeq" id="WP_210097988.1">
    <property type="nucleotide sequence ID" value="NZ_BAAAIO010000001.1"/>
</dbReference>
<keyword evidence="2" id="KW-0479">Metal-binding</keyword>
<dbReference type="InterPro" id="IPR036922">
    <property type="entry name" value="Rieske_2Fe-2S_sf"/>
</dbReference>
<dbReference type="Pfam" id="PF13806">
    <property type="entry name" value="Rieske_2"/>
    <property type="match status" value="1"/>
</dbReference>
<evidence type="ECO:0000256" key="2">
    <source>
        <dbReference type="ARBA" id="ARBA00022723"/>
    </source>
</evidence>
<comment type="caution">
    <text evidence="8">The sequence shown here is derived from an EMBL/GenBank/DDBJ whole genome shotgun (WGS) entry which is preliminary data.</text>
</comment>
<dbReference type="PANTHER" id="PTHR40562">
    <property type="match status" value="1"/>
</dbReference>
<gene>
    <name evidence="8" type="ORF">JOF42_002308</name>
</gene>
<keyword evidence="1" id="KW-0001">2Fe-2S</keyword>
<dbReference type="NCBIfam" id="TIGR02378">
    <property type="entry name" value="nirD_assim_sml"/>
    <property type="match status" value="1"/>
</dbReference>
<dbReference type="Gene3D" id="2.102.10.10">
    <property type="entry name" value="Rieske [2Fe-2S] iron-sulphur domain"/>
    <property type="match status" value="1"/>
</dbReference>
<evidence type="ECO:0000256" key="4">
    <source>
        <dbReference type="ARBA" id="ARBA00023004"/>
    </source>
</evidence>
<dbReference type="PROSITE" id="PS51300">
    <property type="entry name" value="NIRD"/>
    <property type="match status" value="1"/>
</dbReference>
<dbReference type="EMBL" id="JAGIOA010000001">
    <property type="protein sequence ID" value="MBP2378813.1"/>
    <property type="molecule type" value="Genomic_DNA"/>
</dbReference>
<keyword evidence="3" id="KW-0560">Oxidoreductase</keyword>
<dbReference type="PANTHER" id="PTHR40562:SF1">
    <property type="entry name" value="NITRITE REDUCTASE (NADH) SMALL SUBUNIT"/>
    <property type="match status" value="1"/>
</dbReference>
<evidence type="ECO:0000256" key="5">
    <source>
        <dbReference type="ARBA" id="ARBA00023014"/>
    </source>
</evidence>
<dbReference type="InterPro" id="IPR017941">
    <property type="entry name" value="Rieske_2Fe-2S"/>
</dbReference>
<reference evidence="8 9" key="1">
    <citation type="submission" date="2021-03" db="EMBL/GenBank/DDBJ databases">
        <title>Sequencing the genomes of 1000 actinobacteria strains.</title>
        <authorList>
            <person name="Klenk H.-P."/>
        </authorList>
    </citation>
    <scope>NUCLEOTIDE SEQUENCE [LARGE SCALE GENOMIC DNA]</scope>
    <source>
        <strain evidence="8 9">DSM 13468</strain>
    </source>
</reference>
<sequence length="122" mass="12836">MSIVVDTATGTRVCTLDDLEVERGRAALIDGEQVALFLLPDGTVHAVDNLDPYSDAHVISRGIVGTRGDVPTVASPLHKQVFDLRTGECLDTQGKGEARLRVWPVAVIAGTVYVGSPEGAAP</sequence>
<dbReference type="InterPro" id="IPR012748">
    <property type="entry name" value="Rieske-like_NirD"/>
</dbReference>
<keyword evidence="4" id="KW-0408">Iron</keyword>
<protein>
    <submittedName>
        <fullName evidence="8">NAD(P)H-dependent nitrite reductase small subunit</fullName>
    </submittedName>
</protein>
<evidence type="ECO:0000256" key="6">
    <source>
        <dbReference type="ARBA" id="ARBA00023063"/>
    </source>
</evidence>
<accession>A0ABS4WRP4</accession>